<dbReference type="STRING" id="927665.HMPREF1535_04519"/>
<dbReference type="PATRIC" id="fig|927665.4.peg.4639"/>
<evidence type="ECO:0000259" key="2">
    <source>
        <dbReference type="Pfam" id="PF06580"/>
    </source>
</evidence>
<keyword evidence="1" id="KW-1133">Transmembrane helix</keyword>
<comment type="caution">
    <text evidence="3">The sequence shown here is derived from an EMBL/GenBank/DDBJ whole genome shotgun (WGS) entry which is preliminary data.</text>
</comment>
<feature type="transmembrane region" description="Helical" evidence="1">
    <location>
        <begin position="81"/>
        <end position="103"/>
    </location>
</feature>
<dbReference type="Pfam" id="PF06580">
    <property type="entry name" value="His_kinase"/>
    <property type="match status" value="1"/>
</dbReference>
<dbReference type="RefSeq" id="WP_046147483.1">
    <property type="nucleotide sequence ID" value="NZ_KQ033913.1"/>
</dbReference>
<proteinExistence type="predicted"/>
<dbReference type="HOGENOM" id="CLU_020473_0_0_10"/>
<dbReference type="PANTHER" id="PTHR34220:SF7">
    <property type="entry name" value="SENSOR HISTIDINE KINASE YPDA"/>
    <property type="match status" value="1"/>
</dbReference>
<feature type="domain" description="Signal transduction histidine kinase internal region" evidence="2">
    <location>
        <begin position="158"/>
        <end position="237"/>
    </location>
</feature>
<accession>A0A0F5IRA8</accession>
<sequence>MDSFDTYIARRLPLVSLISTVFIIYPNIACIPWELKYVEGTGVTGLLSFFVYRFLFFWGLISLLIRYNLKKMPATLFKQRLMRNFLFSFIAYLLYGSISYGVSSLGIHTDALGSILIFQFFVTCFLCTFIGYISMLYSRQREKESEIERLRFENLQSRCDALANQINPHFFFNSLNGISSLIRKKDDEKTLMYVHQLSDIFRYILQSDRKGLVSLREELEFMLSFQYVMEVRFANKLTFSVRVEEERKDLLMLPVLSLLPLVDNVVVHNRIDSEHKMEISIVLNEQDELVVSNPVYPKLSAPDTNGTGLANLESRFTLLMNKQIRIESTEETFRVCLPLK</sequence>
<dbReference type="EMBL" id="AQHV01000025">
    <property type="protein sequence ID" value="KKB47662.1"/>
    <property type="molecule type" value="Genomic_DNA"/>
</dbReference>
<evidence type="ECO:0000313" key="4">
    <source>
        <dbReference type="Proteomes" id="UP000033047"/>
    </source>
</evidence>
<dbReference type="InterPro" id="IPR010559">
    <property type="entry name" value="Sig_transdc_His_kin_internal"/>
</dbReference>
<evidence type="ECO:0000313" key="3">
    <source>
        <dbReference type="EMBL" id="KKB47662.1"/>
    </source>
</evidence>
<keyword evidence="1" id="KW-0812">Transmembrane</keyword>
<dbReference type="Proteomes" id="UP000033047">
    <property type="component" value="Unassembled WGS sequence"/>
</dbReference>
<protein>
    <recommendedName>
        <fullName evidence="2">Signal transduction histidine kinase internal region domain-containing protein</fullName>
    </recommendedName>
</protein>
<keyword evidence="1" id="KW-0472">Membrane</keyword>
<name>A0A0F5IRA8_9BACT</name>
<feature type="transmembrane region" description="Helical" evidence="1">
    <location>
        <begin position="115"/>
        <end position="137"/>
    </location>
</feature>
<feature type="transmembrane region" description="Helical" evidence="1">
    <location>
        <begin position="12"/>
        <end position="29"/>
    </location>
</feature>
<dbReference type="PANTHER" id="PTHR34220">
    <property type="entry name" value="SENSOR HISTIDINE KINASE YPDA"/>
    <property type="match status" value="1"/>
</dbReference>
<dbReference type="GO" id="GO:0016020">
    <property type="term" value="C:membrane"/>
    <property type="evidence" value="ECO:0007669"/>
    <property type="project" value="InterPro"/>
</dbReference>
<evidence type="ECO:0000256" key="1">
    <source>
        <dbReference type="SAM" id="Phobius"/>
    </source>
</evidence>
<dbReference type="AlphaFoldDB" id="A0A0F5IRA8"/>
<feature type="transmembrane region" description="Helical" evidence="1">
    <location>
        <begin position="49"/>
        <end position="69"/>
    </location>
</feature>
<organism evidence="3 4">
    <name type="scientific">Parabacteroides goldsteinii DSM 19448 = WAL 12034</name>
    <dbReference type="NCBI Taxonomy" id="927665"/>
    <lineage>
        <taxon>Bacteria</taxon>
        <taxon>Pseudomonadati</taxon>
        <taxon>Bacteroidota</taxon>
        <taxon>Bacteroidia</taxon>
        <taxon>Bacteroidales</taxon>
        <taxon>Tannerellaceae</taxon>
        <taxon>Parabacteroides</taxon>
    </lineage>
</organism>
<gene>
    <name evidence="3" type="ORF">HMPREF1535_04519</name>
</gene>
<reference evidence="3 4" key="1">
    <citation type="submission" date="2013-04" db="EMBL/GenBank/DDBJ databases">
        <title>The Genome Sequence of Parabacteroides goldsteinii DSM 19448.</title>
        <authorList>
            <consortium name="The Broad Institute Genomics Platform"/>
            <person name="Earl A."/>
            <person name="Ward D."/>
            <person name="Feldgarden M."/>
            <person name="Gevers D."/>
            <person name="Martens E."/>
            <person name="Sakamoto M."/>
            <person name="Benno Y."/>
            <person name="Song Y."/>
            <person name="Liu C."/>
            <person name="Lee J."/>
            <person name="Bolanos M."/>
            <person name="Vaisanen M.L."/>
            <person name="Finegold S.M."/>
            <person name="Walker B."/>
            <person name="Young S."/>
            <person name="Zeng Q."/>
            <person name="Gargeya S."/>
            <person name="Fitzgerald M."/>
            <person name="Haas B."/>
            <person name="Abouelleil A."/>
            <person name="Allen A.W."/>
            <person name="Alvarado L."/>
            <person name="Arachchi H.M."/>
            <person name="Berlin A.M."/>
            <person name="Chapman S.B."/>
            <person name="Gainer-Dewar J."/>
            <person name="Goldberg J."/>
            <person name="Griggs A."/>
            <person name="Gujja S."/>
            <person name="Hansen M."/>
            <person name="Howarth C."/>
            <person name="Imamovic A."/>
            <person name="Ireland A."/>
            <person name="Larimer J."/>
            <person name="McCowan C."/>
            <person name="Murphy C."/>
            <person name="Pearson M."/>
            <person name="Poon T.W."/>
            <person name="Priest M."/>
            <person name="Roberts A."/>
            <person name="Saif S."/>
            <person name="Shea T."/>
            <person name="Sisk P."/>
            <person name="Sykes S."/>
            <person name="Wortman J."/>
            <person name="Nusbaum C."/>
            <person name="Birren B."/>
        </authorList>
    </citation>
    <scope>NUCLEOTIDE SEQUENCE [LARGE SCALE GENOMIC DNA]</scope>
    <source>
        <strain evidence="3 4">DSM 19448</strain>
    </source>
</reference>
<dbReference type="InterPro" id="IPR050640">
    <property type="entry name" value="Bact_2-comp_sensor_kinase"/>
</dbReference>
<dbReference type="GO" id="GO:0000155">
    <property type="term" value="F:phosphorelay sensor kinase activity"/>
    <property type="evidence" value="ECO:0007669"/>
    <property type="project" value="InterPro"/>
</dbReference>